<sequence>MHFFFLLNLRGKHACVSPTLQKAHFTHRPDLPAPSPNSSAVRVRTDNEQPDHRVRLGHGRYVQRSVLGMVRSGIHRRGNPSEPSHRCALFAVRRVGRRAALPKGNFVISMSPPPVTILVGPCWALLTTNASTLDAQGTARWSPTSPENAISTSSSSLASPKFQFLPASAYS</sequence>
<proteinExistence type="predicted"/>
<organism evidence="1 2">
    <name type="scientific">Bondarzewia mesenterica</name>
    <dbReference type="NCBI Taxonomy" id="1095465"/>
    <lineage>
        <taxon>Eukaryota</taxon>
        <taxon>Fungi</taxon>
        <taxon>Dikarya</taxon>
        <taxon>Basidiomycota</taxon>
        <taxon>Agaricomycotina</taxon>
        <taxon>Agaricomycetes</taxon>
        <taxon>Russulales</taxon>
        <taxon>Bondarzewiaceae</taxon>
        <taxon>Bondarzewia</taxon>
    </lineage>
</organism>
<dbReference type="Proteomes" id="UP000310158">
    <property type="component" value="Unassembled WGS sequence"/>
</dbReference>
<keyword evidence="2" id="KW-1185">Reference proteome</keyword>
<protein>
    <submittedName>
        <fullName evidence="1">Uncharacterized protein</fullName>
    </submittedName>
</protein>
<dbReference type="AlphaFoldDB" id="A0A4S4LYD3"/>
<dbReference type="EMBL" id="SGPL01000100">
    <property type="protein sequence ID" value="THH17696.1"/>
    <property type="molecule type" value="Genomic_DNA"/>
</dbReference>
<accession>A0A4S4LYD3</accession>
<reference evidence="1 2" key="1">
    <citation type="submission" date="2019-02" db="EMBL/GenBank/DDBJ databases">
        <title>Genome sequencing of the rare red list fungi Bondarzewia mesenterica.</title>
        <authorList>
            <person name="Buettner E."/>
            <person name="Kellner H."/>
        </authorList>
    </citation>
    <scope>NUCLEOTIDE SEQUENCE [LARGE SCALE GENOMIC DNA]</scope>
    <source>
        <strain evidence="1 2">DSM 108281</strain>
    </source>
</reference>
<name>A0A4S4LYD3_9AGAM</name>
<gene>
    <name evidence="1" type="ORF">EW146_g3158</name>
</gene>
<comment type="caution">
    <text evidence="1">The sequence shown here is derived from an EMBL/GenBank/DDBJ whole genome shotgun (WGS) entry which is preliminary data.</text>
</comment>
<evidence type="ECO:0000313" key="1">
    <source>
        <dbReference type="EMBL" id="THH17696.1"/>
    </source>
</evidence>
<evidence type="ECO:0000313" key="2">
    <source>
        <dbReference type="Proteomes" id="UP000310158"/>
    </source>
</evidence>